<evidence type="ECO:0000313" key="3">
    <source>
        <dbReference type="Proteomes" id="UP001596024"/>
    </source>
</evidence>
<proteinExistence type="predicted"/>
<evidence type="ECO:0000313" key="2">
    <source>
        <dbReference type="EMBL" id="MFC4724123.1"/>
    </source>
</evidence>
<dbReference type="RefSeq" id="WP_371394803.1">
    <property type="nucleotide sequence ID" value="NZ_CP163421.1"/>
</dbReference>
<dbReference type="Pfam" id="PF09361">
    <property type="entry name" value="Phasin_2"/>
    <property type="match status" value="1"/>
</dbReference>
<protein>
    <submittedName>
        <fullName evidence="2">Phasin family protein</fullName>
    </submittedName>
</protein>
<feature type="domain" description="Phasin" evidence="1">
    <location>
        <begin position="37"/>
        <end position="135"/>
    </location>
</feature>
<keyword evidence="3" id="KW-1185">Reference proteome</keyword>
<dbReference type="InterPro" id="IPR018968">
    <property type="entry name" value="Phasin"/>
</dbReference>
<evidence type="ECO:0000259" key="1">
    <source>
        <dbReference type="Pfam" id="PF09361"/>
    </source>
</evidence>
<name>A0ABV9NBT2_9PROT</name>
<dbReference type="EMBL" id="JBHSGQ010000001">
    <property type="protein sequence ID" value="MFC4724123.1"/>
    <property type="molecule type" value="Genomic_DNA"/>
</dbReference>
<dbReference type="NCBIfam" id="TIGR01841">
    <property type="entry name" value="phasin"/>
    <property type="match status" value="1"/>
</dbReference>
<dbReference type="Proteomes" id="UP001596024">
    <property type="component" value="Unassembled WGS sequence"/>
</dbReference>
<gene>
    <name evidence="2" type="ORF">ACFPB0_02350</name>
</gene>
<organism evidence="2 3">
    <name type="scientific">Glycocaulis abyssi</name>
    <dbReference type="NCBI Taxonomy" id="1433403"/>
    <lineage>
        <taxon>Bacteria</taxon>
        <taxon>Pseudomonadati</taxon>
        <taxon>Pseudomonadota</taxon>
        <taxon>Alphaproteobacteria</taxon>
        <taxon>Maricaulales</taxon>
        <taxon>Maricaulaceae</taxon>
        <taxon>Glycocaulis</taxon>
    </lineage>
</organism>
<sequence>MAAAKKDLAKETFETFTAASNDAVKDGIEKSMAAVNDLSAFHKNSVEAVIASATTASKGFEELNTLAADYAKKSMEDGMIAAKSLASAKSVQEVIEIQSDYTKSSLEAYLASVNTVSDHVSSMMKDSLKPLNERFAAAVELMQSQR</sequence>
<dbReference type="InterPro" id="IPR010127">
    <property type="entry name" value="Phasin_subfam-1"/>
</dbReference>
<accession>A0ABV9NBT2</accession>
<comment type="caution">
    <text evidence="2">The sequence shown here is derived from an EMBL/GenBank/DDBJ whole genome shotgun (WGS) entry which is preliminary data.</text>
</comment>
<reference evidence="3" key="1">
    <citation type="journal article" date="2019" name="Int. J. Syst. Evol. Microbiol.">
        <title>The Global Catalogue of Microorganisms (GCM) 10K type strain sequencing project: providing services to taxonomists for standard genome sequencing and annotation.</title>
        <authorList>
            <consortium name="The Broad Institute Genomics Platform"/>
            <consortium name="The Broad Institute Genome Sequencing Center for Infectious Disease"/>
            <person name="Wu L."/>
            <person name="Ma J."/>
        </authorList>
    </citation>
    <scope>NUCLEOTIDE SEQUENCE [LARGE SCALE GENOMIC DNA]</scope>
    <source>
        <strain evidence="3">CCUG 62981</strain>
    </source>
</reference>